<name>A0A9D6Z5F3_9BACT</name>
<dbReference type="SUPFAM" id="SSF52200">
    <property type="entry name" value="Toll/Interleukin receptor TIR domain"/>
    <property type="match status" value="1"/>
</dbReference>
<protein>
    <submittedName>
        <fullName evidence="2">Toll/interleukin-1 receptor domain-containing protein</fullName>
    </submittedName>
</protein>
<dbReference type="GO" id="GO:0007165">
    <property type="term" value="P:signal transduction"/>
    <property type="evidence" value="ECO:0007669"/>
    <property type="project" value="InterPro"/>
</dbReference>
<comment type="caution">
    <text evidence="2">The sequence shown here is derived from an EMBL/GenBank/DDBJ whole genome shotgun (WGS) entry which is preliminary data.</text>
</comment>
<reference evidence="2" key="1">
    <citation type="submission" date="2020-07" db="EMBL/GenBank/DDBJ databases">
        <title>Huge and variable diversity of episymbiotic CPR bacteria and DPANN archaea in groundwater ecosystems.</title>
        <authorList>
            <person name="He C.Y."/>
            <person name="Keren R."/>
            <person name="Whittaker M."/>
            <person name="Farag I.F."/>
            <person name="Doudna J."/>
            <person name="Cate J.H.D."/>
            <person name="Banfield J.F."/>
        </authorList>
    </citation>
    <scope>NUCLEOTIDE SEQUENCE</scope>
    <source>
        <strain evidence="2">NC_groundwater_1664_Pr3_B-0.1um_52_9</strain>
    </source>
</reference>
<dbReference type="Pfam" id="PF13676">
    <property type="entry name" value="TIR_2"/>
    <property type="match status" value="1"/>
</dbReference>
<dbReference type="Gene3D" id="3.40.50.10140">
    <property type="entry name" value="Toll/interleukin-1 receptor homology (TIR) domain"/>
    <property type="match status" value="1"/>
</dbReference>
<dbReference type="InterPro" id="IPR000157">
    <property type="entry name" value="TIR_dom"/>
</dbReference>
<sequence>MTSTNDMPPIEAYSGSESYLFVSYSHMDSQLVFPEIRYLHEQGYRIWYDEGIDPGNEWPDMVAKALKGATQFLVFVSNQAVTSKNVRNEINFALNHNKPFVAVHIEETALPTGLELRMGDIQAILRYRLDIARYHKQLERALKQNVRSQDNLGTIISSRQPDDNNLLFPESNSSIQLPSVIINDGSPLLSDSRLTEEETIHLAHQIAIYGTDIAMKGTKFARFGDMDVADPKEIDGYIEIRDIVIEYLKRSQRVPLSVAVFGPPNTGQLFCVQQVTLSAILVDYETCVFDLSNFRDLEEFTKALHQVREIGISGKIPLVFWEGFDANHFRWLEFFIPIMSSGSFVDNLKKYQIGNSIFAFISTKFSRFKSFTEAPLDDYVSAFDDHKGPDFVSCLRGYLNLIGLNPSIPEGELSSNQSVSNDTYFVIRRSVWLRHILHRRTPDLFREIEGKLVIDIAPGVLNAFFRIQHYKHGLRSMEAIVDMSKLAGKNAYESQSLPSKHQLDLQVDAEEFLSLVKAN</sequence>
<accession>A0A9D6Z5F3</accession>
<proteinExistence type="predicted"/>
<dbReference type="InterPro" id="IPR035897">
    <property type="entry name" value="Toll_tir_struct_dom_sf"/>
</dbReference>
<evidence type="ECO:0000313" key="3">
    <source>
        <dbReference type="Proteomes" id="UP000807825"/>
    </source>
</evidence>
<keyword evidence="2" id="KW-0675">Receptor</keyword>
<gene>
    <name evidence="2" type="ORF">HY912_06400</name>
</gene>
<dbReference type="EMBL" id="JACRDE010000182">
    <property type="protein sequence ID" value="MBI5249106.1"/>
    <property type="molecule type" value="Genomic_DNA"/>
</dbReference>
<evidence type="ECO:0000259" key="1">
    <source>
        <dbReference type="Pfam" id="PF13676"/>
    </source>
</evidence>
<evidence type="ECO:0000313" key="2">
    <source>
        <dbReference type="EMBL" id="MBI5249106.1"/>
    </source>
</evidence>
<organism evidence="2 3">
    <name type="scientific">Desulfomonile tiedjei</name>
    <dbReference type="NCBI Taxonomy" id="2358"/>
    <lineage>
        <taxon>Bacteria</taxon>
        <taxon>Pseudomonadati</taxon>
        <taxon>Thermodesulfobacteriota</taxon>
        <taxon>Desulfomonilia</taxon>
        <taxon>Desulfomonilales</taxon>
        <taxon>Desulfomonilaceae</taxon>
        <taxon>Desulfomonile</taxon>
    </lineage>
</organism>
<feature type="domain" description="TIR" evidence="1">
    <location>
        <begin position="21"/>
        <end position="124"/>
    </location>
</feature>
<dbReference type="AlphaFoldDB" id="A0A9D6Z5F3"/>
<dbReference type="Proteomes" id="UP000807825">
    <property type="component" value="Unassembled WGS sequence"/>
</dbReference>